<feature type="region of interest" description="Disordered" evidence="1">
    <location>
        <begin position="133"/>
        <end position="185"/>
    </location>
</feature>
<name>A0A9Q1GPT0_9CARY</name>
<protein>
    <submittedName>
        <fullName evidence="2">Uncharacterized protein</fullName>
    </submittedName>
</protein>
<gene>
    <name evidence="2" type="ORF">Cgig2_002585</name>
</gene>
<accession>A0A9Q1GPT0</accession>
<organism evidence="2 3">
    <name type="scientific">Carnegiea gigantea</name>
    <dbReference type="NCBI Taxonomy" id="171969"/>
    <lineage>
        <taxon>Eukaryota</taxon>
        <taxon>Viridiplantae</taxon>
        <taxon>Streptophyta</taxon>
        <taxon>Embryophyta</taxon>
        <taxon>Tracheophyta</taxon>
        <taxon>Spermatophyta</taxon>
        <taxon>Magnoliopsida</taxon>
        <taxon>eudicotyledons</taxon>
        <taxon>Gunneridae</taxon>
        <taxon>Pentapetalae</taxon>
        <taxon>Caryophyllales</taxon>
        <taxon>Cactineae</taxon>
        <taxon>Cactaceae</taxon>
        <taxon>Cactoideae</taxon>
        <taxon>Echinocereeae</taxon>
        <taxon>Carnegiea</taxon>
    </lineage>
</organism>
<dbReference type="EMBL" id="JAKOGI010002072">
    <property type="protein sequence ID" value="KAJ8423039.1"/>
    <property type="molecule type" value="Genomic_DNA"/>
</dbReference>
<keyword evidence="3" id="KW-1185">Reference proteome</keyword>
<dbReference type="AlphaFoldDB" id="A0A9Q1GPT0"/>
<sequence length="299" mass="32078">MEVGMMFSNLLLGSSRMRHVVHASSACGDVWKNLFMHVVLCQGFAITVSCCCEDADHTGSASACGGGGRTDVVLSFEERLTRVRDALHKEKEAHVSTHAKLELWKARVAELQSTFGSSGIDAHVGAEATCQRGSPADDMPHMVGENVETEGGSGKSNSAADKDAEQDIGVRTEGRTVPHPTGPEMPHMAAEVCVADEAVSTMPAPRIGEGREGDVRYTGGLGETASVPEQWIETPAAVTIIATHPLDHHDNTANNEGLYGGDEDMGQAEQVRMERFSGADPRKHTHVNMWTKVQDEMMA</sequence>
<comment type="caution">
    <text evidence="2">The sequence shown here is derived from an EMBL/GenBank/DDBJ whole genome shotgun (WGS) entry which is preliminary data.</text>
</comment>
<evidence type="ECO:0000313" key="2">
    <source>
        <dbReference type="EMBL" id="KAJ8423039.1"/>
    </source>
</evidence>
<evidence type="ECO:0000256" key="1">
    <source>
        <dbReference type="SAM" id="MobiDB-lite"/>
    </source>
</evidence>
<evidence type="ECO:0000313" key="3">
    <source>
        <dbReference type="Proteomes" id="UP001153076"/>
    </source>
</evidence>
<dbReference type="Proteomes" id="UP001153076">
    <property type="component" value="Unassembled WGS sequence"/>
</dbReference>
<proteinExistence type="predicted"/>
<reference evidence="2" key="1">
    <citation type="submission" date="2022-04" db="EMBL/GenBank/DDBJ databases">
        <title>Carnegiea gigantea Genome sequencing and assembly v2.</title>
        <authorList>
            <person name="Copetti D."/>
            <person name="Sanderson M.J."/>
            <person name="Burquez A."/>
            <person name="Wojciechowski M.F."/>
        </authorList>
    </citation>
    <scope>NUCLEOTIDE SEQUENCE</scope>
    <source>
        <strain evidence="2">SGP5-SGP5p</strain>
        <tissue evidence="2">Aerial part</tissue>
    </source>
</reference>
<feature type="compositionally biased region" description="Basic and acidic residues" evidence="1">
    <location>
        <begin position="160"/>
        <end position="176"/>
    </location>
</feature>